<evidence type="ECO:0000313" key="16">
    <source>
        <dbReference type="Proteomes" id="UP000694427"/>
    </source>
</evidence>
<feature type="domain" description="C2H2-type" evidence="14">
    <location>
        <begin position="135"/>
        <end position="162"/>
    </location>
</feature>
<organism evidence="15 16">
    <name type="scientific">Cyprinus carpio</name>
    <name type="common">Common carp</name>
    <dbReference type="NCBI Taxonomy" id="7962"/>
    <lineage>
        <taxon>Eukaryota</taxon>
        <taxon>Metazoa</taxon>
        <taxon>Chordata</taxon>
        <taxon>Craniata</taxon>
        <taxon>Vertebrata</taxon>
        <taxon>Euteleostomi</taxon>
        <taxon>Actinopterygii</taxon>
        <taxon>Neopterygii</taxon>
        <taxon>Teleostei</taxon>
        <taxon>Ostariophysi</taxon>
        <taxon>Cypriniformes</taxon>
        <taxon>Cyprinidae</taxon>
        <taxon>Cyprininae</taxon>
        <taxon>Cyprinus</taxon>
    </lineage>
</organism>
<evidence type="ECO:0000256" key="12">
    <source>
        <dbReference type="PROSITE-ProRule" id="PRU00042"/>
    </source>
</evidence>
<comment type="function">
    <text evidence="1">May be involved in transcriptional regulation.</text>
</comment>
<accession>A0A8C1L2V5</accession>
<keyword evidence="9" id="KW-0238">DNA-binding</keyword>
<evidence type="ECO:0000256" key="13">
    <source>
        <dbReference type="SAM" id="MobiDB-lite"/>
    </source>
</evidence>
<keyword evidence="6 12" id="KW-0863">Zinc-finger</keyword>
<keyword evidence="4" id="KW-0479">Metal-binding</keyword>
<evidence type="ECO:0000256" key="11">
    <source>
        <dbReference type="ARBA" id="ARBA00023242"/>
    </source>
</evidence>
<sequence>MEFIKEESEDVKIEEAFRVKHEDSDDDGLDLMAIIEEVQKQYKKQEQDQCKDHDFSTGEKTEETSPQTKAKETRIPHRLICSECGSSFSHRSGLRMHMRIHTGEKPFTCPQCGKRFTQQGNFQTHMRVHTGEKPYSCDLCGKCVSTQQKLNYHMKRHVSDRQRLKEGENN</sequence>
<feature type="domain" description="C2H2-type" evidence="14">
    <location>
        <begin position="107"/>
        <end position="134"/>
    </location>
</feature>
<proteinExistence type="inferred from homology"/>
<comment type="similarity">
    <text evidence="3">Belongs to the krueppel C2H2-type zinc-finger protein family.</text>
</comment>
<dbReference type="PROSITE" id="PS50157">
    <property type="entry name" value="ZINC_FINGER_C2H2_2"/>
    <property type="match status" value="3"/>
</dbReference>
<keyword evidence="5" id="KW-0677">Repeat</keyword>
<dbReference type="Proteomes" id="UP000694427">
    <property type="component" value="Unplaced"/>
</dbReference>
<keyword evidence="10" id="KW-0804">Transcription</keyword>
<dbReference type="SUPFAM" id="SSF57667">
    <property type="entry name" value="beta-beta-alpha zinc fingers"/>
    <property type="match status" value="2"/>
</dbReference>
<dbReference type="InterPro" id="IPR013087">
    <property type="entry name" value="Znf_C2H2_type"/>
</dbReference>
<dbReference type="FunFam" id="3.30.160.60:FF:000100">
    <property type="entry name" value="Zinc finger 45-like"/>
    <property type="match status" value="1"/>
</dbReference>
<evidence type="ECO:0000256" key="5">
    <source>
        <dbReference type="ARBA" id="ARBA00022737"/>
    </source>
</evidence>
<dbReference type="PANTHER" id="PTHR23235:SF120">
    <property type="entry name" value="KRUPPEL-LIKE FACTOR 15"/>
    <property type="match status" value="1"/>
</dbReference>
<evidence type="ECO:0000259" key="14">
    <source>
        <dbReference type="PROSITE" id="PS50157"/>
    </source>
</evidence>
<dbReference type="FunFam" id="3.30.160.60:FF:001370">
    <property type="entry name" value="Zinc finger protein"/>
    <property type="match status" value="1"/>
</dbReference>
<keyword evidence="7" id="KW-0862">Zinc</keyword>
<feature type="domain" description="C2H2-type" evidence="14">
    <location>
        <begin position="79"/>
        <end position="106"/>
    </location>
</feature>
<keyword evidence="11" id="KW-0539">Nucleus</keyword>
<keyword evidence="16" id="KW-1185">Reference proteome</keyword>
<feature type="region of interest" description="Disordered" evidence="13">
    <location>
        <begin position="42"/>
        <end position="73"/>
    </location>
</feature>
<comment type="subcellular location">
    <subcellularLocation>
        <location evidence="2">Nucleus</location>
    </subcellularLocation>
</comment>
<dbReference type="PROSITE" id="PS00028">
    <property type="entry name" value="ZINC_FINGER_C2H2_1"/>
    <property type="match status" value="3"/>
</dbReference>
<dbReference type="GO" id="GO:0008270">
    <property type="term" value="F:zinc ion binding"/>
    <property type="evidence" value="ECO:0007669"/>
    <property type="project" value="UniProtKB-KW"/>
</dbReference>
<reference evidence="15" key="1">
    <citation type="submission" date="2025-05" db="UniProtKB">
        <authorList>
            <consortium name="Ensembl"/>
        </authorList>
    </citation>
    <scope>IDENTIFICATION</scope>
</reference>
<protein>
    <recommendedName>
        <fullName evidence="14">C2H2-type domain-containing protein</fullName>
    </recommendedName>
</protein>
<evidence type="ECO:0000256" key="8">
    <source>
        <dbReference type="ARBA" id="ARBA00023015"/>
    </source>
</evidence>
<evidence type="ECO:0000256" key="7">
    <source>
        <dbReference type="ARBA" id="ARBA00022833"/>
    </source>
</evidence>
<dbReference type="Pfam" id="PF13465">
    <property type="entry name" value="zf-H2C2_2"/>
    <property type="match status" value="1"/>
</dbReference>
<dbReference type="AlphaFoldDB" id="A0A8C1L2V5"/>
<evidence type="ECO:0000256" key="2">
    <source>
        <dbReference type="ARBA" id="ARBA00004123"/>
    </source>
</evidence>
<evidence type="ECO:0000256" key="4">
    <source>
        <dbReference type="ARBA" id="ARBA00022723"/>
    </source>
</evidence>
<evidence type="ECO:0000256" key="10">
    <source>
        <dbReference type="ARBA" id="ARBA00023163"/>
    </source>
</evidence>
<evidence type="ECO:0000256" key="9">
    <source>
        <dbReference type="ARBA" id="ARBA00023125"/>
    </source>
</evidence>
<name>A0A8C1L2V5_CYPCA</name>
<dbReference type="Ensembl" id="ENSCCRT00020071223.1">
    <property type="protein sequence ID" value="ENSCCRP00020064696.1"/>
    <property type="gene ID" value="ENSCCRG00020030488.1"/>
</dbReference>
<dbReference type="GO" id="GO:0005634">
    <property type="term" value="C:nucleus"/>
    <property type="evidence" value="ECO:0007669"/>
    <property type="project" value="UniProtKB-SubCell"/>
</dbReference>
<evidence type="ECO:0000256" key="1">
    <source>
        <dbReference type="ARBA" id="ARBA00003767"/>
    </source>
</evidence>
<dbReference type="Gene3D" id="3.30.160.60">
    <property type="entry name" value="Classic Zinc Finger"/>
    <property type="match status" value="3"/>
</dbReference>
<dbReference type="FunFam" id="3.30.160.60:FF:000097">
    <property type="entry name" value="Zinc finger protein"/>
    <property type="match status" value="1"/>
</dbReference>
<evidence type="ECO:0000313" key="15">
    <source>
        <dbReference type="Ensembl" id="ENSCCRP00010055011.1"/>
    </source>
</evidence>
<dbReference type="InterPro" id="IPR036236">
    <property type="entry name" value="Znf_C2H2_sf"/>
</dbReference>
<dbReference type="GO" id="GO:0000978">
    <property type="term" value="F:RNA polymerase II cis-regulatory region sequence-specific DNA binding"/>
    <property type="evidence" value="ECO:0007669"/>
    <property type="project" value="TreeGrafter"/>
</dbReference>
<keyword evidence="8" id="KW-0805">Transcription regulation</keyword>
<dbReference type="Pfam" id="PF00096">
    <property type="entry name" value="zf-C2H2"/>
    <property type="match status" value="1"/>
</dbReference>
<evidence type="ECO:0000256" key="3">
    <source>
        <dbReference type="ARBA" id="ARBA00006991"/>
    </source>
</evidence>
<dbReference type="Proteomes" id="UP000694701">
    <property type="component" value="Unplaced"/>
</dbReference>
<dbReference type="GO" id="GO:0000981">
    <property type="term" value="F:DNA-binding transcription factor activity, RNA polymerase II-specific"/>
    <property type="evidence" value="ECO:0007669"/>
    <property type="project" value="TreeGrafter"/>
</dbReference>
<dbReference type="Ensembl" id="ENSCCRT00010060272.1">
    <property type="protein sequence ID" value="ENSCCRP00010055011.1"/>
    <property type="gene ID" value="ENSCCRG00010023326.1"/>
</dbReference>
<dbReference type="PANTHER" id="PTHR23235">
    <property type="entry name" value="KRUEPPEL-LIKE TRANSCRIPTION FACTOR"/>
    <property type="match status" value="1"/>
</dbReference>
<evidence type="ECO:0000256" key="6">
    <source>
        <dbReference type="ARBA" id="ARBA00022771"/>
    </source>
</evidence>
<dbReference type="SMART" id="SM00355">
    <property type="entry name" value="ZnF_C2H2"/>
    <property type="match status" value="3"/>
</dbReference>